<reference evidence="1" key="1">
    <citation type="submission" date="2023-03" db="EMBL/GenBank/DDBJ databases">
        <title>Massive genome expansion in bonnet fungi (Mycena s.s.) driven by repeated elements and novel gene families across ecological guilds.</title>
        <authorList>
            <consortium name="Lawrence Berkeley National Laboratory"/>
            <person name="Harder C.B."/>
            <person name="Miyauchi S."/>
            <person name="Viragh M."/>
            <person name="Kuo A."/>
            <person name="Thoen E."/>
            <person name="Andreopoulos B."/>
            <person name="Lu D."/>
            <person name="Skrede I."/>
            <person name="Drula E."/>
            <person name="Henrissat B."/>
            <person name="Morin E."/>
            <person name="Kohler A."/>
            <person name="Barry K."/>
            <person name="LaButti K."/>
            <person name="Morin E."/>
            <person name="Salamov A."/>
            <person name="Lipzen A."/>
            <person name="Mereny Z."/>
            <person name="Hegedus B."/>
            <person name="Baldrian P."/>
            <person name="Stursova M."/>
            <person name="Weitz H."/>
            <person name="Taylor A."/>
            <person name="Grigoriev I.V."/>
            <person name="Nagy L.G."/>
            <person name="Martin F."/>
            <person name="Kauserud H."/>
        </authorList>
    </citation>
    <scope>NUCLEOTIDE SEQUENCE</scope>
    <source>
        <strain evidence="1">CBHHK182m</strain>
    </source>
</reference>
<comment type="caution">
    <text evidence="1">The sequence shown here is derived from an EMBL/GenBank/DDBJ whole genome shotgun (WGS) entry which is preliminary data.</text>
</comment>
<evidence type="ECO:0008006" key="3">
    <source>
        <dbReference type="Google" id="ProtNLM"/>
    </source>
</evidence>
<organism evidence="1 2">
    <name type="scientific">Mycena metata</name>
    <dbReference type="NCBI Taxonomy" id="1033252"/>
    <lineage>
        <taxon>Eukaryota</taxon>
        <taxon>Fungi</taxon>
        <taxon>Dikarya</taxon>
        <taxon>Basidiomycota</taxon>
        <taxon>Agaricomycotina</taxon>
        <taxon>Agaricomycetes</taxon>
        <taxon>Agaricomycetidae</taxon>
        <taxon>Agaricales</taxon>
        <taxon>Marasmiineae</taxon>
        <taxon>Mycenaceae</taxon>
        <taxon>Mycena</taxon>
    </lineage>
</organism>
<protein>
    <recommendedName>
        <fullName evidence="3">F-box domain-containing protein</fullName>
    </recommendedName>
</protein>
<sequence>MHRALMIPELLRLICLEIDGGLNIVSPLGTGQLAILARTCTTLSAHALDVLWAFHPSIMNLLACMPSDLWNEDKSLRRPILQSDWERPLQYMHRVRHFSSRGGSFPRKIHLPALFEILRLSLPTPHLFPNLRCLRWTIDYPNSLSLVPLLLAPGITSITLGTFKSTHDLTLLATLAARCPALMKVSIFEDIREPLDGSKALSSFVCGLNHIQELSVGKLDQAAFVHLANVHSLRALEIVPSSRLTQMTDERPKFVALRRLTVSSTPAKAVMALICALSYSSPLHSLDIDLKPRPSPSLLEQLYAALKQHLPPSLLQDVTITTEPLSRPGLQIPEIPGIPFTTIGHLLYFPNLRSVMLEGDFGVDISDDAVRSMARAWPGLESLSLCAAYLPQRALRPTLFSLLYLAEHCPKLVTLNLAVDASFIPLVDERRYCSALQHKLCSWSVAGSLISSPLPVARFLSGLFTQLNSIINVQKEPGAPDALSALWGAVGNMMADCHEMREEERLRAGGTRMRPVPVPARARGISQELN</sequence>
<dbReference type="SUPFAM" id="SSF52047">
    <property type="entry name" value="RNI-like"/>
    <property type="match status" value="1"/>
</dbReference>
<dbReference type="Proteomes" id="UP001215598">
    <property type="component" value="Unassembled WGS sequence"/>
</dbReference>
<evidence type="ECO:0000313" key="2">
    <source>
        <dbReference type="Proteomes" id="UP001215598"/>
    </source>
</evidence>
<name>A0AAD7N1F7_9AGAR</name>
<dbReference type="EMBL" id="JARKIB010000095">
    <property type="protein sequence ID" value="KAJ7742253.1"/>
    <property type="molecule type" value="Genomic_DNA"/>
</dbReference>
<evidence type="ECO:0000313" key="1">
    <source>
        <dbReference type="EMBL" id="KAJ7742253.1"/>
    </source>
</evidence>
<proteinExistence type="predicted"/>
<dbReference type="Gene3D" id="3.80.10.10">
    <property type="entry name" value="Ribonuclease Inhibitor"/>
    <property type="match status" value="1"/>
</dbReference>
<dbReference type="InterPro" id="IPR032675">
    <property type="entry name" value="LRR_dom_sf"/>
</dbReference>
<dbReference type="AlphaFoldDB" id="A0AAD7N1F7"/>
<accession>A0AAD7N1F7</accession>
<keyword evidence="2" id="KW-1185">Reference proteome</keyword>
<gene>
    <name evidence="1" type="ORF">B0H16DRAFT_1728203</name>
</gene>